<reference evidence="2 3" key="1">
    <citation type="journal article" date="2011" name="J. Bacteriol.">
        <title>Genome sequence of the Mycobacterium colombiense type strain, CECT 3035.</title>
        <authorList>
            <person name="Gonzalez-Perez M."/>
            <person name="Murcia M.I."/>
            <person name="Landsman D."/>
            <person name="Jordan I.K."/>
            <person name="Marino-Ramirez L."/>
        </authorList>
    </citation>
    <scope>NUCLEOTIDE SEQUENCE [LARGE SCALE GENOMIC DNA]</scope>
    <source>
        <strain evidence="2 3">CECT 3035</strain>
    </source>
</reference>
<name>J4SHY2_9MYCO</name>
<dbReference type="eggNOG" id="COG3173">
    <property type="taxonomic scope" value="Bacteria"/>
</dbReference>
<evidence type="ECO:0000313" key="2">
    <source>
        <dbReference type="EMBL" id="EJO89395.1"/>
    </source>
</evidence>
<dbReference type="InterPro" id="IPR051678">
    <property type="entry name" value="AGP_Transferase"/>
</dbReference>
<dbReference type="Gene3D" id="3.30.200.20">
    <property type="entry name" value="Phosphorylase Kinase, domain 1"/>
    <property type="match status" value="1"/>
</dbReference>
<dbReference type="RefSeq" id="WP_007769908.1">
    <property type="nucleotide sequence ID" value="NZ_AFVW02000002.1"/>
</dbReference>
<accession>J4SHY2</accession>
<feature type="domain" description="Aminoglycoside phosphotransferase" evidence="1">
    <location>
        <begin position="35"/>
        <end position="263"/>
    </location>
</feature>
<dbReference type="Gene3D" id="3.90.1200.10">
    <property type="match status" value="1"/>
</dbReference>
<sequence>MSDATQYEPRRGNLERWIASIMPDATSISLSPFTAATSGFSNATLFTDLTWSGADGEHRAELVLRAQPPGGGLFPDYDLRLQYDVMKVLSETEIPVPKVAWFIDDPDVLGAPCFLMHRVRGEVPSGFRPGFHGHGLFFDATIERRRAMWFAALDVLASLHMLNLRELNLPSSLKPGATGRGSIVRLLDQIEGQLNWAEADVPLLREALTVLRSRIPDDVITTLCWGDPRPGNIIYRDDKVAAALDWELAHIGAAEGDLAYFLLVDEVVAELNDVPRLPGLPDADETIAYYESVTSKLVKDLDFHRTLQALKMAAMLVLTVRLSPPELKFPPDYLTNNVPTRRLAELLRAYA</sequence>
<dbReference type="AlphaFoldDB" id="J4SHY2"/>
<dbReference type="STRING" id="1041522.GCA_002105755_02204"/>
<comment type="caution">
    <text evidence="2">The sequence shown here is derived from an EMBL/GenBank/DDBJ whole genome shotgun (WGS) entry which is preliminary data.</text>
</comment>
<dbReference type="SUPFAM" id="SSF56112">
    <property type="entry name" value="Protein kinase-like (PK-like)"/>
    <property type="match status" value="1"/>
</dbReference>
<protein>
    <recommendedName>
        <fullName evidence="1">Aminoglycoside phosphotransferase domain-containing protein</fullName>
    </recommendedName>
</protein>
<evidence type="ECO:0000259" key="1">
    <source>
        <dbReference type="Pfam" id="PF01636"/>
    </source>
</evidence>
<dbReference type="Proteomes" id="UP000006455">
    <property type="component" value="Unassembled WGS sequence"/>
</dbReference>
<dbReference type="EMBL" id="AFVW02000002">
    <property type="protein sequence ID" value="EJO89395.1"/>
    <property type="molecule type" value="Genomic_DNA"/>
</dbReference>
<gene>
    <name evidence="2" type="ORF">MCOL_V204380</name>
</gene>
<dbReference type="InterPro" id="IPR011009">
    <property type="entry name" value="Kinase-like_dom_sf"/>
</dbReference>
<proteinExistence type="predicted"/>
<dbReference type="InterPro" id="IPR002575">
    <property type="entry name" value="Aminoglycoside_PTrfase"/>
</dbReference>
<dbReference type="CDD" id="cd05154">
    <property type="entry name" value="ACAD10_11_N-like"/>
    <property type="match status" value="1"/>
</dbReference>
<organism evidence="2 3">
    <name type="scientific">Mycobacterium colombiense CECT 3035</name>
    <dbReference type="NCBI Taxonomy" id="1041522"/>
    <lineage>
        <taxon>Bacteria</taxon>
        <taxon>Bacillati</taxon>
        <taxon>Actinomycetota</taxon>
        <taxon>Actinomycetes</taxon>
        <taxon>Mycobacteriales</taxon>
        <taxon>Mycobacteriaceae</taxon>
        <taxon>Mycobacterium</taxon>
        <taxon>Mycobacterium avium complex (MAC)</taxon>
    </lineage>
</organism>
<dbReference type="GeneID" id="31526302"/>
<dbReference type="PANTHER" id="PTHR21310">
    <property type="entry name" value="AMINOGLYCOSIDE PHOSPHOTRANSFERASE-RELATED-RELATED"/>
    <property type="match status" value="1"/>
</dbReference>
<dbReference type="PANTHER" id="PTHR21310:SF40">
    <property type="entry name" value="AMINOGLYCOSIDE PHOSPHOTRANSFERASE DOMAIN-CONTAINING PROTEIN-RELATED"/>
    <property type="match status" value="1"/>
</dbReference>
<dbReference type="Pfam" id="PF01636">
    <property type="entry name" value="APH"/>
    <property type="match status" value="1"/>
</dbReference>
<evidence type="ECO:0000313" key="3">
    <source>
        <dbReference type="Proteomes" id="UP000006455"/>
    </source>
</evidence>
<dbReference type="InterPro" id="IPR041726">
    <property type="entry name" value="ACAD10_11_N"/>
</dbReference>